<keyword evidence="2" id="KW-1185">Reference proteome</keyword>
<sequence>MLSVAVSPTKTSTASVTALKDIYTEMNSLNTRITSDTVLGLIFQSRIENFIQNNPARATPRFETIVNNFDICLKQWEDYSQSSTNIQSQATSSMLLTLTEVDESNFDAFLAEIPEENWPEALDFYAATEHWCWNCRAPDHYLRQHQKATYVGSLYTQPLGQAGINLTSSTNPPSKTQNYARRLADLYRPQYQSTKSRYGLDNGLTPLAAKGGVLAQLMEIGSVLDDLDELDFRTMSLEEDILPTPTSTLLLGSET</sequence>
<dbReference type="KEGG" id="pgr:PGTG_04205"/>
<protein>
    <submittedName>
        <fullName evidence="1">Uncharacterized protein</fullName>
    </submittedName>
</protein>
<gene>
    <name evidence="1" type="ORF">PGTG_04205</name>
</gene>
<reference evidence="2" key="2">
    <citation type="journal article" date="2011" name="Proc. Natl. Acad. Sci. U.S.A.">
        <title>Obligate biotrophy features unraveled by the genomic analysis of rust fungi.</title>
        <authorList>
            <person name="Duplessis S."/>
            <person name="Cuomo C.A."/>
            <person name="Lin Y.-C."/>
            <person name="Aerts A."/>
            <person name="Tisserant E."/>
            <person name="Veneault-Fourrey C."/>
            <person name="Joly D.L."/>
            <person name="Hacquard S."/>
            <person name="Amselem J."/>
            <person name="Cantarel B.L."/>
            <person name="Chiu R."/>
            <person name="Coutinho P.M."/>
            <person name="Feau N."/>
            <person name="Field M."/>
            <person name="Frey P."/>
            <person name="Gelhaye E."/>
            <person name="Goldberg J."/>
            <person name="Grabherr M.G."/>
            <person name="Kodira C.D."/>
            <person name="Kohler A."/>
            <person name="Kuees U."/>
            <person name="Lindquist E.A."/>
            <person name="Lucas S.M."/>
            <person name="Mago R."/>
            <person name="Mauceli E."/>
            <person name="Morin E."/>
            <person name="Murat C."/>
            <person name="Pangilinan J.L."/>
            <person name="Park R."/>
            <person name="Pearson M."/>
            <person name="Quesneville H."/>
            <person name="Rouhier N."/>
            <person name="Sakthikumar S."/>
            <person name="Salamov A.A."/>
            <person name="Schmutz J."/>
            <person name="Selles B."/>
            <person name="Shapiro H."/>
            <person name="Tanguay P."/>
            <person name="Tuskan G.A."/>
            <person name="Henrissat B."/>
            <person name="Van de Peer Y."/>
            <person name="Rouze P."/>
            <person name="Ellis J.G."/>
            <person name="Dodds P.N."/>
            <person name="Schein J.E."/>
            <person name="Zhong S."/>
            <person name="Hamelin R.C."/>
            <person name="Grigoriev I.V."/>
            <person name="Szabo L.J."/>
            <person name="Martin F."/>
        </authorList>
    </citation>
    <scope>NUCLEOTIDE SEQUENCE [LARGE SCALE GENOMIC DNA]</scope>
    <source>
        <strain evidence="2">CRL 75-36-700-3 / race SCCL</strain>
    </source>
</reference>
<proteinExistence type="predicted"/>
<evidence type="ECO:0000313" key="2">
    <source>
        <dbReference type="Proteomes" id="UP000008783"/>
    </source>
</evidence>
<accession>E3K1S4</accession>
<organism evidence="1 2">
    <name type="scientific">Puccinia graminis f. sp. tritici (strain CRL 75-36-700-3 / race SCCL)</name>
    <name type="common">Black stem rust fungus</name>
    <dbReference type="NCBI Taxonomy" id="418459"/>
    <lineage>
        <taxon>Eukaryota</taxon>
        <taxon>Fungi</taxon>
        <taxon>Dikarya</taxon>
        <taxon>Basidiomycota</taxon>
        <taxon>Pucciniomycotina</taxon>
        <taxon>Pucciniomycetes</taxon>
        <taxon>Pucciniales</taxon>
        <taxon>Pucciniaceae</taxon>
        <taxon>Puccinia</taxon>
    </lineage>
</organism>
<dbReference type="RefSeq" id="XP_003322668.1">
    <property type="nucleotide sequence ID" value="XM_003322620.1"/>
</dbReference>
<evidence type="ECO:0000313" key="1">
    <source>
        <dbReference type="EMBL" id="EFP78249.1"/>
    </source>
</evidence>
<dbReference type="Proteomes" id="UP000008783">
    <property type="component" value="Unassembled WGS sequence"/>
</dbReference>
<dbReference type="EMBL" id="DS178269">
    <property type="protein sequence ID" value="EFP78249.1"/>
    <property type="molecule type" value="Genomic_DNA"/>
</dbReference>
<dbReference type="InParanoid" id="E3K1S4"/>
<name>E3K1S4_PUCGT</name>
<dbReference type="GeneID" id="10542041"/>
<dbReference type="HOGENOM" id="CLU_1286046_0_0_1"/>
<dbReference type="VEuPathDB" id="FungiDB:PGTG_04205"/>
<reference key="1">
    <citation type="submission" date="2007-01" db="EMBL/GenBank/DDBJ databases">
        <title>The Genome Sequence of Puccinia graminis f. sp. tritici Strain CRL 75-36-700-3.</title>
        <authorList>
            <consortium name="The Broad Institute Genome Sequencing Platform"/>
            <person name="Birren B."/>
            <person name="Lander E."/>
            <person name="Galagan J."/>
            <person name="Nusbaum C."/>
            <person name="Devon K."/>
            <person name="Cuomo C."/>
            <person name="Jaffe D."/>
            <person name="Butler J."/>
            <person name="Alvarez P."/>
            <person name="Gnerre S."/>
            <person name="Grabherr M."/>
            <person name="Mauceli E."/>
            <person name="Brockman W."/>
            <person name="Young S."/>
            <person name="LaButti K."/>
            <person name="Sykes S."/>
            <person name="DeCaprio D."/>
            <person name="Crawford M."/>
            <person name="Koehrsen M."/>
            <person name="Engels R."/>
            <person name="Montgomery P."/>
            <person name="Pearson M."/>
            <person name="Howarth C."/>
            <person name="Larson L."/>
            <person name="White J."/>
            <person name="Zeng Q."/>
            <person name="Kodira C."/>
            <person name="Yandava C."/>
            <person name="Alvarado L."/>
            <person name="O'Leary S."/>
            <person name="Szabo L."/>
            <person name="Dean R."/>
            <person name="Schein J."/>
        </authorList>
    </citation>
    <scope>NUCLEOTIDE SEQUENCE</scope>
    <source>
        <strain>CRL 75-36-700-3</strain>
    </source>
</reference>
<dbReference type="OrthoDB" id="2507335at2759"/>
<dbReference type="AlphaFoldDB" id="E3K1S4"/>